<keyword evidence="1" id="KW-0472">Membrane</keyword>
<feature type="transmembrane region" description="Helical" evidence="1">
    <location>
        <begin position="16"/>
        <end position="37"/>
    </location>
</feature>
<dbReference type="Gene3D" id="3.10.510.10">
    <property type="entry name" value="NE1680-like"/>
    <property type="match status" value="1"/>
</dbReference>
<dbReference type="EMBL" id="FMZO01000001">
    <property type="protein sequence ID" value="SDC05982.1"/>
    <property type="molecule type" value="Genomic_DNA"/>
</dbReference>
<protein>
    <recommendedName>
        <fullName evidence="4">DUF2024 domain-containing protein</fullName>
    </recommendedName>
</protein>
<evidence type="ECO:0000313" key="3">
    <source>
        <dbReference type="Proteomes" id="UP000198757"/>
    </source>
</evidence>
<dbReference type="RefSeq" id="WP_090388184.1">
    <property type="nucleotide sequence ID" value="NZ_FMZO01000001.1"/>
</dbReference>
<evidence type="ECO:0000256" key="1">
    <source>
        <dbReference type="SAM" id="Phobius"/>
    </source>
</evidence>
<dbReference type="InterPro" id="IPR018592">
    <property type="entry name" value="DUF2024"/>
</dbReference>
<keyword evidence="3" id="KW-1185">Reference proteome</keyword>
<keyword evidence="1" id="KW-1133">Transmembrane helix</keyword>
<dbReference type="AlphaFoldDB" id="A0A1G6IHE0"/>
<name>A0A1G6IHE0_NIADE</name>
<dbReference type="STRING" id="1285928.SAMN04487894_101225"/>
<evidence type="ECO:0008006" key="4">
    <source>
        <dbReference type="Google" id="ProtNLM"/>
    </source>
</evidence>
<sequence>MQVTVWDTYVTRMDGLIMHFDILVPVAINDAAVIYGYGKEYLKTKGQEAQSLTSKECQFCHIEEASPEIKKSVKAKGYHIIEMQGCN</sequence>
<dbReference type="OrthoDB" id="9795699at2"/>
<evidence type="ECO:0000313" key="2">
    <source>
        <dbReference type="EMBL" id="SDC05982.1"/>
    </source>
</evidence>
<reference evidence="3" key="1">
    <citation type="submission" date="2016-10" db="EMBL/GenBank/DDBJ databases">
        <authorList>
            <person name="Varghese N."/>
            <person name="Submissions S."/>
        </authorList>
    </citation>
    <scope>NUCLEOTIDE SEQUENCE [LARGE SCALE GENOMIC DNA]</scope>
    <source>
        <strain evidence="3">DSM 25811 / CCM 8410 / LMG 26954 / E90</strain>
    </source>
</reference>
<organism evidence="2 3">
    <name type="scientific">Niabella drilacis (strain DSM 25811 / CCM 8410 / CCUG 62505 / LMG 26954 / E90)</name>
    <dbReference type="NCBI Taxonomy" id="1285928"/>
    <lineage>
        <taxon>Bacteria</taxon>
        <taxon>Pseudomonadati</taxon>
        <taxon>Bacteroidota</taxon>
        <taxon>Chitinophagia</taxon>
        <taxon>Chitinophagales</taxon>
        <taxon>Chitinophagaceae</taxon>
        <taxon>Niabella</taxon>
    </lineage>
</organism>
<proteinExistence type="predicted"/>
<dbReference type="SUPFAM" id="SSF160766">
    <property type="entry name" value="NE1680-like"/>
    <property type="match status" value="1"/>
</dbReference>
<gene>
    <name evidence="2" type="ORF">SAMN04487894_101225</name>
</gene>
<keyword evidence="1" id="KW-0812">Transmembrane</keyword>
<accession>A0A1G6IHE0</accession>
<dbReference type="Proteomes" id="UP000198757">
    <property type="component" value="Unassembled WGS sequence"/>
</dbReference>
<dbReference type="InterPro" id="IPR023122">
    <property type="entry name" value="NE1680-like_sf"/>
</dbReference>
<dbReference type="Pfam" id="PF09630">
    <property type="entry name" value="DUF2024"/>
    <property type="match status" value="1"/>
</dbReference>